<name>A0ABW3CGI2_9ACTN</name>
<comment type="caution">
    <text evidence="1">The sequence shown here is derived from an EMBL/GenBank/DDBJ whole genome shotgun (WGS) entry which is preliminary data.</text>
</comment>
<evidence type="ECO:0000313" key="2">
    <source>
        <dbReference type="Proteomes" id="UP001597083"/>
    </source>
</evidence>
<gene>
    <name evidence="1" type="ORF">ACFQ07_15265</name>
</gene>
<reference evidence="2" key="1">
    <citation type="journal article" date="2019" name="Int. J. Syst. Evol. Microbiol.">
        <title>The Global Catalogue of Microorganisms (GCM) 10K type strain sequencing project: providing services to taxonomists for standard genome sequencing and annotation.</title>
        <authorList>
            <consortium name="The Broad Institute Genomics Platform"/>
            <consortium name="The Broad Institute Genome Sequencing Center for Infectious Disease"/>
            <person name="Wu L."/>
            <person name="Ma J."/>
        </authorList>
    </citation>
    <scope>NUCLEOTIDE SEQUENCE [LARGE SCALE GENOMIC DNA]</scope>
    <source>
        <strain evidence="2">JCM 31696</strain>
    </source>
</reference>
<dbReference type="Proteomes" id="UP001597083">
    <property type="component" value="Unassembled WGS sequence"/>
</dbReference>
<sequence>ALYEFGVIGHGPGSDALAKQVADAARDWDRHYRNREVVFEIQPLDDQPPASRPGSFAFDNALNRILIEWR</sequence>
<organism evidence="1 2">
    <name type="scientific">Actinomadura adrarensis</name>
    <dbReference type="NCBI Taxonomy" id="1819600"/>
    <lineage>
        <taxon>Bacteria</taxon>
        <taxon>Bacillati</taxon>
        <taxon>Actinomycetota</taxon>
        <taxon>Actinomycetes</taxon>
        <taxon>Streptosporangiales</taxon>
        <taxon>Thermomonosporaceae</taxon>
        <taxon>Actinomadura</taxon>
    </lineage>
</organism>
<proteinExistence type="predicted"/>
<accession>A0ABW3CGI2</accession>
<evidence type="ECO:0000313" key="1">
    <source>
        <dbReference type="EMBL" id="MFD0853595.1"/>
    </source>
</evidence>
<protein>
    <submittedName>
        <fullName evidence="1">Uncharacterized protein</fullName>
    </submittedName>
</protein>
<feature type="non-terminal residue" evidence="1">
    <location>
        <position position="1"/>
    </location>
</feature>
<dbReference type="EMBL" id="JBHTIR010002297">
    <property type="protein sequence ID" value="MFD0853595.1"/>
    <property type="molecule type" value="Genomic_DNA"/>
</dbReference>
<keyword evidence="2" id="KW-1185">Reference proteome</keyword>